<sequence>MAVVRQGVKDRSRGAWWNDRGTDTGSGEVSRIPKKQANPKRVLCRPKQPRAGRQSREAGEGVGGYRATKAIAWGRTRRSSVQPPEHMGLEEEEEEQKEELVSNSGGPDEVPGREGGVPNDDARGR</sequence>
<evidence type="ECO:0000313" key="2">
    <source>
        <dbReference type="EMBL" id="KFH41064.1"/>
    </source>
</evidence>
<reference evidence="3" key="1">
    <citation type="journal article" date="2014" name="Genome Announc.">
        <title>Genome sequence and annotation of Acremonium chrysogenum, producer of the beta-lactam antibiotic cephalosporin C.</title>
        <authorList>
            <person name="Terfehr D."/>
            <person name="Dahlmann T.A."/>
            <person name="Specht T."/>
            <person name="Zadra I."/>
            <person name="Kuernsteiner H."/>
            <person name="Kueck U."/>
        </authorList>
    </citation>
    <scope>NUCLEOTIDE SEQUENCE [LARGE SCALE GENOMIC DNA]</scope>
    <source>
        <strain evidence="3">ATCC 11550 / CBS 779.69 / DSM 880 / IAM 14645 / JCM 23072 / IMI 49137</strain>
    </source>
</reference>
<dbReference type="AlphaFoldDB" id="A0A086SVD2"/>
<dbReference type="Proteomes" id="UP000029964">
    <property type="component" value="Unassembled WGS sequence"/>
</dbReference>
<dbReference type="HOGENOM" id="CLU_1991962_0_0_1"/>
<feature type="region of interest" description="Disordered" evidence="1">
    <location>
        <begin position="1"/>
        <end position="125"/>
    </location>
</feature>
<feature type="compositionally biased region" description="Basic residues" evidence="1">
    <location>
        <begin position="32"/>
        <end position="50"/>
    </location>
</feature>
<comment type="caution">
    <text evidence="2">The sequence shown here is derived from an EMBL/GenBank/DDBJ whole genome shotgun (WGS) entry which is preliminary data.</text>
</comment>
<organism evidence="2 3">
    <name type="scientific">Hapsidospora chrysogenum (strain ATCC 11550 / CBS 779.69 / DSM 880 / IAM 14645 / JCM 23072 / IMI 49137)</name>
    <name type="common">Acremonium chrysogenum</name>
    <dbReference type="NCBI Taxonomy" id="857340"/>
    <lineage>
        <taxon>Eukaryota</taxon>
        <taxon>Fungi</taxon>
        <taxon>Dikarya</taxon>
        <taxon>Ascomycota</taxon>
        <taxon>Pezizomycotina</taxon>
        <taxon>Sordariomycetes</taxon>
        <taxon>Hypocreomycetidae</taxon>
        <taxon>Hypocreales</taxon>
        <taxon>Bionectriaceae</taxon>
        <taxon>Hapsidospora</taxon>
    </lineage>
</organism>
<keyword evidence="3" id="KW-1185">Reference proteome</keyword>
<gene>
    <name evidence="2" type="ORF">ACRE_082190</name>
</gene>
<proteinExistence type="predicted"/>
<evidence type="ECO:0000256" key="1">
    <source>
        <dbReference type="SAM" id="MobiDB-lite"/>
    </source>
</evidence>
<accession>A0A086SVD2</accession>
<evidence type="ECO:0000313" key="3">
    <source>
        <dbReference type="Proteomes" id="UP000029964"/>
    </source>
</evidence>
<dbReference type="EMBL" id="JPKY01000148">
    <property type="protein sequence ID" value="KFH41064.1"/>
    <property type="molecule type" value="Genomic_DNA"/>
</dbReference>
<protein>
    <submittedName>
        <fullName evidence="2">Uncharacterized protein</fullName>
    </submittedName>
</protein>
<name>A0A086SVD2_HAPC1</name>